<dbReference type="AlphaFoldDB" id="A0A166WWE1"/>
<keyword evidence="1" id="KW-0472">Membrane</keyword>
<feature type="transmembrane region" description="Helical" evidence="1">
    <location>
        <begin position="122"/>
        <end position="143"/>
    </location>
</feature>
<protein>
    <recommendedName>
        <fullName evidence="4">Membrane protein YmcC</fullName>
    </recommendedName>
</protein>
<proteinExistence type="predicted"/>
<organism evidence="2 3">
    <name type="scientific">Pseudoalteromonas luteoviolacea DSM 6061</name>
    <dbReference type="NCBI Taxonomy" id="1365250"/>
    <lineage>
        <taxon>Bacteria</taxon>
        <taxon>Pseudomonadati</taxon>
        <taxon>Pseudomonadota</taxon>
        <taxon>Gammaproteobacteria</taxon>
        <taxon>Alteromonadales</taxon>
        <taxon>Pseudoalteromonadaceae</taxon>
        <taxon>Pseudoalteromonas</taxon>
    </lineage>
</organism>
<feature type="transmembrane region" description="Helical" evidence="1">
    <location>
        <begin position="65"/>
        <end position="89"/>
    </location>
</feature>
<dbReference type="EMBL" id="AUYB01000102">
    <property type="protein sequence ID" value="KZN38153.1"/>
    <property type="molecule type" value="Genomic_DNA"/>
</dbReference>
<name>A0A166WWE1_9GAMM</name>
<reference evidence="2 3" key="1">
    <citation type="submission" date="2013-07" db="EMBL/GenBank/DDBJ databases">
        <title>Comparative Genomic and Metabolomic Analysis of Twelve Strains of Pseudoalteromonas luteoviolacea.</title>
        <authorList>
            <person name="Vynne N.G."/>
            <person name="Mansson M."/>
            <person name="Gram L."/>
        </authorList>
    </citation>
    <scope>NUCLEOTIDE SEQUENCE [LARGE SCALE GENOMIC DNA]</scope>
    <source>
        <strain evidence="2 3">DSM 6061</strain>
    </source>
</reference>
<dbReference type="PATRIC" id="fig|1365250.3.peg.2458"/>
<evidence type="ECO:0000313" key="3">
    <source>
        <dbReference type="Proteomes" id="UP000076643"/>
    </source>
</evidence>
<accession>A0A166WWE1</accession>
<feature type="transmembrane region" description="Helical" evidence="1">
    <location>
        <begin position="155"/>
        <end position="178"/>
    </location>
</feature>
<keyword evidence="1" id="KW-1133">Transmembrane helix</keyword>
<evidence type="ECO:0000256" key="1">
    <source>
        <dbReference type="SAM" id="Phobius"/>
    </source>
</evidence>
<sequence length="185" mass="20977">MSISFNIVYVVILVCEVAFWVLLFSGFAVRYLIGRKKLSAYMLVSVPLVDLLLLVFVAMDLTQGASATFAHGLACAYIGFTVAFGPTLISWADQWFAQKFGGVDSQADEVFGWSAVIEELKLWFRCILAVVITYALLVLIVGFVNDASKTEALHIWFKMPLFTIFFWFLFGPFWRIIFFKRAPKI</sequence>
<keyword evidence="3" id="KW-1185">Reference proteome</keyword>
<feature type="transmembrane region" description="Helical" evidence="1">
    <location>
        <begin position="6"/>
        <end position="33"/>
    </location>
</feature>
<evidence type="ECO:0008006" key="4">
    <source>
        <dbReference type="Google" id="ProtNLM"/>
    </source>
</evidence>
<feature type="transmembrane region" description="Helical" evidence="1">
    <location>
        <begin position="40"/>
        <end position="59"/>
    </location>
</feature>
<comment type="caution">
    <text evidence="2">The sequence shown here is derived from an EMBL/GenBank/DDBJ whole genome shotgun (WGS) entry which is preliminary data.</text>
</comment>
<dbReference type="RefSeq" id="WP_063357708.1">
    <property type="nucleotide sequence ID" value="NZ_AQHB01000046.1"/>
</dbReference>
<evidence type="ECO:0000313" key="2">
    <source>
        <dbReference type="EMBL" id="KZN38153.1"/>
    </source>
</evidence>
<gene>
    <name evidence="2" type="ORF">N475_16110</name>
</gene>
<dbReference type="Proteomes" id="UP000076643">
    <property type="component" value="Unassembled WGS sequence"/>
</dbReference>
<keyword evidence="1" id="KW-0812">Transmembrane</keyword>